<dbReference type="FunFam" id="1.10.10.10:FF:000322">
    <property type="entry name" value="Probable disease resistance protein At1g63360"/>
    <property type="match status" value="1"/>
</dbReference>
<feature type="domain" description="R13L1/DRL21-like LRR repeat region" evidence="9">
    <location>
        <begin position="727"/>
        <end position="848"/>
    </location>
</feature>
<keyword evidence="5" id="KW-0067">ATP-binding</keyword>
<dbReference type="Pfam" id="PF25019">
    <property type="entry name" value="LRR_R13L1-DRL21"/>
    <property type="match status" value="1"/>
</dbReference>
<evidence type="ECO:0000256" key="5">
    <source>
        <dbReference type="ARBA" id="ARBA00022840"/>
    </source>
</evidence>
<keyword evidence="2" id="KW-0677">Repeat</keyword>
<dbReference type="AlphaFoldDB" id="A0AAV1WLZ4"/>
<evidence type="ECO:0000259" key="8">
    <source>
        <dbReference type="Pfam" id="PF23559"/>
    </source>
</evidence>
<evidence type="ECO:0000256" key="3">
    <source>
        <dbReference type="ARBA" id="ARBA00022741"/>
    </source>
</evidence>
<evidence type="ECO:0000256" key="4">
    <source>
        <dbReference type="ARBA" id="ARBA00022821"/>
    </source>
</evidence>
<dbReference type="InterPro" id="IPR056789">
    <property type="entry name" value="LRR_R13L1-DRL21"/>
</dbReference>
<name>A0AAV1WLZ4_LUPLU</name>
<dbReference type="SUPFAM" id="SSF52540">
    <property type="entry name" value="P-loop containing nucleoside triphosphate hydrolases"/>
    <property type="match status" value="1"/>
</dbReference>
<keyword evidence="1" id="KW-0433">Leucine-rich repeat</keyword>
<evidence type="ECO:0000259" key="7">
    <source>
        <dbReference type="Pfam" id="PF18052"/>
    </source>
</evidence>
<dbReference type="Gene3D" id="3.80.10.10">
    <property type="entry name" value="Ribonuclease Inhibitor"/>
    <property type="match status" value="2"/>
</dbReference>
<dbReference type="InterPro" id="IPR032675">
    <property type="entry name" value="LRR_dom_sf"/>
</dbReference>
<dbReference type="Pfam" id="PF18052">
    <property type="entry name" value="Rx_N"/>
    <property type="match status" value="1"/>
</dbReference>
<accession>A0AAV1WLZ4</accession>
<dbReference type="InterPro" id="IPR058922">
    <property type="entry name" value="WHD_DRP"/>
</dbReference>
<dbReference type="Pfam" id="PF23559">
    <property type="entry name" value="WHD_DRP"/>
    <property type="match status" value="1"/>
</dbReference>
<keyword evidence="11" id="KW-1185">Reference proteome</keyword>
<gene>
    <name evidence="10" type="ORF">LLUT_LOCUS11435</name>
</gene>
<dbReference type="GO" id="GO:0006952">
    <property type="term" value="P:defense response"/>
    <property type="evidence" value="ECO:0007669"/>
    <property type="project" value="UniProtKB-KW"/>
</dbReference>
<dbReference type="InterPro" id="IPR042197">
    <property type="entry name" value="Apaf_helical"/>
</dbReference>
<evidence type="ECO:0000256" key="2">
    <source>
        <dbReference type="ARBA" id="ARBA00022737"/>
    </source>
</evidence>
<dbReference type="PANTHER" id="PTHR36766:SF40">
    <property type="entry name" value="DISEASE RESISTANCE PROTEIN RGA3"/>
    <property type="match status" value="1"/>
</dbReference>
<dbReference type="SUPFAM" id="SSF52058">
    <property type="entry name" value="L domain-like"/>
    <property type="match status" value="2"/>
</dbReference>
<dbReference type="Gene3D" id="1.10.10.10">
    <property type="entry name" value="Winged helix-like DNA-binding domain superfamily/Winged helix DNA-binding domain"/>
    <property type="match status" value="1"/>
</dbReference>
<dbReference type="Gene3D" id="3.40.50.300">
    <property type="entry name" value="P-loop containing nucleotide triphosphate hydrolases"/>
    <property type="match status" value="1"/>
</dbReference>
<dbReference type="PRINTS" id="PR00364">
    <property type="entry name" value="DISEASERSIST"/>
</dbReference>
<reference evidence="10 11" key="1">
    <citation type="submission" date="2024-03" db="EMBL/GenBank/DDBJ databases">
        <authorList>
            <person name="Martinez-Hernandez J."/>
        </authorList>
    </citation>
    <scope>NUCLEOTIDE SEQUENCE [LARGE SCALE GENOMIC DNA]</scope>
</reference>
<evidence type="ECO:0000313" key="11">
    <source>
        <dbReference type="Proteomes" id="UP001497480"/>
    </source>
</evidence>
<dbReference type="GO" id="GO:0051707">
    <property type="term" value="P:response to other organism"/>
    <property type="evidence" value="ECO:0007669"/>
    <property type="project" value="UniProtKB-ARBA"/>
</dbReference>
<protein>
    <recommendedName>
        <fullName evidence="12">Disease resistance RPP13-like protein 1</fullName>
    </recommendedName>
</protein>
<dbReference type="GO" id="GO:0005524">
    <property type="term" value="F:ATP binding"/>
    <property type="evidence" value="ECO:0007669"/>
    <property type="project" value="UniProtKB-KW"/>
</dbReference>
<sequence>MEKGTTVLCNNLAVIYIHTNMALEFVGGALLSALLEAAFDRLTSTDMLDYFRGKRFDDKLLEKLNVSLLSIKAVIEDAEEKHISNRHVSAWLDKVKDVMLDAEDVLDEIHTEAFKQKKLQDDQQFHGGKLWCCYLPSSSIGSSFDKEVQSRMKEILDNLELLSSKKESLGLKESGCSGFGRVLGNKTSQRLPTTSLVNEAAVYGRDSDKNFIIDLLLSQSDNGSSGSNMIVNSIVGMGGIGKTTLAQLVYNDSRVNDAFVFKAWVSVSEEFDVVKVTRTILKALHLHIDDTMDLNMLQVKLKEKLLGKKFFLVLDDVWNENYLNWEALQTPFVYLAHGSKVLVTTRSEKVASTMRSANLHHLKQLPKEESWLLFAKHAFHDGESQSNAELEKIGRKIIEKCKGLPLALKTIGSLLYTKLSCEEWNGILTSEMWDISDDASDIIPALRLSYECLPSPLKRCFAYCSLLPKDYEFEKDYLVDLWMAESFLQFHQKNKSMKELGDQFFDELLSRSFFQRSSGEEKQFVMHDLVNDLAKYVSGKFCLRLEEEEEAKDVSKMTRHFSYFRNYSQGSRQFEAIYKANKLRTFLPFPTFGSEAYDPSLMSSHMVHVLLSKFKCLRVFSLCGYFNIYELPDSIGNLKHLRYLDLSGIGVKKLPDSICLLYNLQTLKLTDCLYLEELPSNMHKLVNLCHLDFRGTKVRKLPNGLGELEKLEVLSSFYVGKSGESNINQLAALKLRGTLSIEELQNVANPLDVLTANLKNKVDLEELILEWSMNDDGFMNERNVLEKLQPHTNLRKLSIRNYAGTTLPDWFGDNYLSNIVSLELSECKHFCFLPPLGVLPSLKRLWIVGVEKIVVIGSQFYGNNSCVVPFGSLQILGFRKMFAWEKWDCQNASGAFPCLKELHIADCPKLKNQLPEHLPSLLELKIFNCIQLTASLPRAPAIHGLVLEDCGKLQWKSLPSSLKTLLIGGGSIDRSFLDRTMHTISNTCLEKLVLRDHPNVEFPICHYHNFLRIMVLSSCNSLRALPLDFFPRLETLDLEYCSNLERFSISERLDNPSLTSLKELRVWGCPEFVSLEQCTIRNSASLKSFPSGMHTLFPSLRSILLNSCRKLECPEGGFPSSIEKLGISNCPKLVASPMKWELHSSTFLTQLDISDKNVDSFPHQGLLLPATLSSLSIYRCSHLKTLDDKGFRHLSSLKRLSIRQCPRLGCLPKEGLPGSLSCLEIRGNCPLLKQRCRKHRGEDWSKIAHIPCIRIDNDIIT</sequence>
<evidence type="ECO:0000313" key="10">
    <source>
        <dbReference type="EMBL" id="CAL0310375.1"/>
    </source>
</evidence>
<dbReference type="InterPro" id="IPR041118">
    <property type="entry name" value="Rx_N"/>
</dbReference>
<organism evidence="10 11">
    <name type="scientific">Lupinus luteus</name>
    <name type="common">European yellow lupine</name>
    <dbReference type="NCBI Taxonomy" id="3873"/>
    <lineage>
        <taxon>Eukaryota</taxon>
        <taxon>Viridiplantae</taxon>
        <taxon>Streptophyta</taxon>
        <taxon>Embryophyta</taxon>
        <taxon>Tracheophyta</taxon>
        <taxon>Spermatophyta</taxon>
        <taxon>Magnoliopsida</taxon>
        <taxon>eudicotyledons</taxon>
        <taxon>Gunneridae</taxon>
        <taxon>Pentapetalae</taxon>
        <taxon>rosids</taxon>
        <taxon>fabids</taxon>
        <taxon>Fabales</taxon>
        <taxon>Fabaceae</taxon>
        <taxon>Papilionoideae</taxon>
        <taxon>50 kb inversion clade</taxon>
        <taxon>genistoids sensu lato</taxon>
        <taxon>core genistoids</taxon>
        <taxon>Genisteae</taxon>
        <taxon>Lupinus</taxon>
    </lineage>
</organism>
<dbReference type="Proteomes" id="UP001497480">
    <property type="component" value="Unassembled WGS sequence"/>
</dbReference>
<dbReference type="EMBL" id="CAXHTB010000008">
    <property type="protein sequence ID" value="CAL0310375.1"/>
    <property type="molecule type" value="Genomic_DNA"/>
</dbReference>
<dbReference type="InterPro" id="IPR002182">
    <property type="entry name" value="NB-ARC"/>
</dbReference>
<dbReference type="Gene3D" id="1.10.8.430">
    <property type="entry name" value="Helical domain of apoptotic protease-activating factors"/>
    <property type="match status" value="1"/>
</dbReference>
<dbReference type="FunFam" id="3.40.50.300:FF:001091">
    <property type="entry name" value="Probable disease resistance protein At1g61300"/>
    <property type="match status" value="1"/>
</dbReference>
<evidence type="ECO:0000256" key="1">
    <source>
        <dbReference type="ARBA" id="ARBA00022614"/>
    </source>
</evidence>
<proteinExistence type="predicted"/>
<dbReference type="InterPro" id="IPR036388">
    <property type="entry name" value="WH-like_DNA-bd_sf"/>
</dbReference>
<dbReference type="Pfam" id="PF00931">
    <property type="entry name" value="NB-ARC"/>
    <property type="match status" value="1"/>
</dbReference>
<dbReference type="InterPro" id="IPR027417">
    <property type="entry name" value="P-loop_NTPase"/>
</dbReference>
<evidence type="ECO:0008006" key="12">
    <source>
        <dbReference type="Google" id="ProtNLM"/>
    </source>
</evidence>
<feature type="domain" description="Disease resistance protein winged helix" evidence="8">
    <location>
        <begin position="467"/>
        <end position="534"/>
    </location>
</feature>
<keyword evidence="4" id="KW-0611">Plant defense</keyword>
<feature type="domain" description="Disease resistance N-terminal" evidence="7">
    <location>
        <begin position="31"/>
        <end position="120"/>
    </location>
</feature>
<dbReference type="PANTHER" id="PTHR36766">
    <property type="entry name" value="PLANT BROAD-SPECTRUM MILDEW RESISTANCE PROTEIN RPW8"/>
    <property type="match status" value="1"/>
</dbReference>
<dbReference type="Gene3D" id="1.20.5.4130">
    <property type="match status" value="1"/>
</dbReference>
<dbReference type="GO" id="GO:0043531">
    <property type="term" value="F:ADP binding"/>
    <property type="evidence" value="ECO:0007669"/>
    <property type="project" value="InterPro"/>
</dbReference>
<evidence type="ECO:0000259" key="9">
    <source>
        <dbReference type="Pfam" id="PF25019"/>
    </source>
</evidence>
<evidence type="ECO:0000259" key="6">
    <source>
        <dbReference type="Pfam" id="PF00931"/>
    </source>
</evidence>
<comment type="caution">
    <text evidence="10">The sequence shown here is derived from an EMBL/GenBank/DDBJ whole genome shotgun (WGS) entry which is preliminary data.</text>
</comment>
<feature type="domain" description="NB-ARC" evidence="6">
    <location>
        <begin position="226"/>
        <end position="381"/>
    </location>
</feature>
<keyword evidence="3" id="KW-0547">Nucleotide-binding</keyword>